<evidence type="ECO:0000313" key="1">
    <source>
        <dbReference type="EMBL" id="KKO18042.1"/>
    </source>
</evidence>
<organism evidence="1 2">
    <name type="scientific">Candidatus Brocadia fulgida</name>
    <dbReference type="NCBI Taxonomy" id="380242"/>
    <lineage>
        <taxon>Bacteria</taxon>
        <taxon>Pseudomonadati</taxon>
        <taxon>Planctomycetota</taxon>
        <taxon>Candidatus Brocadiia</taxon>
        <taxon>Candidatus Brocadiales</taxon>
        <taxon>Candidatus Brocadiaceae</taxon>
        <taxon>Candidatus Brocadia</taxon>
    </lineage>
</organism>
<reference evidence="1 2" key="1">
    <citation type="journal article" date="2013" name="BMC Microbiol.">
        <title>Identification of the type II cytochrome c maturation pathway in anammox bacteria by comparative genomics.</title>
        <authorList>
            <person name="Ferousi C."/>
            <person name="Speth D.R."/>
            <person name="Reimann J."/>
            <person name="Op den Camp H.J."/>
            <person name="Allen J.W."/>
            <person name="Keltjens J.T."/>
            <person name="Jetten M.S."/>
        </authorList>
    </citation>
    <scope>NUCLEOTIDE SEQUENCE [LARGE SCALE GENOMIC DNA]</scope>
    <source>
        <strain evidence="1">RU1</strain>
    </source>
</reference>
<protein>
    <submittedName>
        <fullName evidence="1">Uncharacterized protein</fullName>
    </submittedName>
</protein>
<name>A0A0M2UQ83_9BACT</name>
<comment type="caution">
    <text evidence="1">The sequence shown here is derived from an EMBL/GenBank/DDBJ whole genome shotgun (WGS) entry which is preliminary data.</text>
</comment>
<dbReference type="EMBL" id="LAQJ01000299">
    <property type="protein sequence ID" value="KKO18042.1"/>
    <property type="molecule type" value="Genomic_DNA"/>
</dbReference>
<keyword evidence="2" id="KW-1185">Reference proteome</keyword>
<dbReference type="AlphaFoldDB" id="A0A0M2UQ83"/>
<accession>A0A0M2UQ83</accession>
<evidence type="ECO:0000313" key="2">
    <source>
        <dbReference type="Proteomes" id="UP000034954"/>
    </source>
</evidence>
<proteinExistence type="predicted"/>
<sequence length="73" mass="8248">MSERLLRGVYPEQIECARNDNVSCAITVHGRCHCKGLFRSNSPAFIKEIWLLLCCARYKGNTCSGEKQTMVPL</sequence>
<dbReference type="Proteomes" id="UP000034954">
    <property type="component" value="Unassembled WGS sequence"/>
</dbReference>
<gene>
    <name evidence="1" type="ORF">BROFUL_03265</name>
</gene>